<dbReference type="Proteomes" id="UP000182624">
    <property type="component" value="Unassembled WGS sequence"/>
</dbReference>
<protein>
    <submittedName>
        <fullName evidence="2">Uncharacterized protein</fullName>
    </submittedName>
</protein>
<feature type="region of interest" description="Disordered" evidence="1">
    <location>
        <begin position="1"/>
        <end position="24"/>
    </location>
</feature>
<dbReference type="AlphaFoldDB" id="A0A1I5SVN2"/>
<proteinExistence type="predicted"/>
<sequence>MTKKQNNTVLKPLPFIAPGSEKKITPEEMNKRKIKFERLEKIGEKHTVITGHDVDGETENPSRIKAMILINQDKDVPEELLKQIEEYDKELLKTK</sequence>
<evidence type="ECO:0000313" key="2">
    <source>
        <dbReference type="EMBL" id="SFP74799.1"/>
    </source>
</evidence>
<gene>
    <name evidence="2" type="ORF">SAMN04487928_10786</name>
</gene>
<accession>A0A1I5SVN2</accession>
<dbReference type="OrthoDB" id="2003589at2"/>
<reference evidence="3" key="1">
    <citation type="submission" date="2016-10" db="EMBL/GenBank/DDBJ databases">
        <authorList>
            <person name="Varghese N."/>
            <person name="Submissions S."/>
        </authorList>
    </citation>
    <scope>NUCLEOTIDE SEQUENCE [LARGE SCALE GENOMIC DNA]</scope>
    <source>
        <strain evidence="3">P18</strain>
    </source>
</reference>
<dbReference type="EMBL" id="FOXO01000007">
    <property type="protein sequence ID" value="SFP74799.1"/>
    <property type="molecule type" value="Genomic_DNA"/>
</dbReference>
<name>A0A1I5SVN2_9FIRM</name>
<evidence type="ECO:0000256" key="1">
    <source>
        <dbReference type="SAM" id="MobiDB-lite"/>
    </source>
</evidence>
<evidence type="ECO:0000313" key="3">
    <source>
        <dbReference type="Proteomes" id="UP000182624"/>
    </source>
</evidence>
<keyword evidence="3" id="KW-1185">Reference proteome</keyword>
<organism evidence="2 3">
    <name type="scientific">Butyrivibrio proteoclasticus</name>
    <dbReference type="NCBI Taxonomy" id="43305"/>
    <lineage>
        <taxon>Bacteria</taxon>
        <taxon>Bacillati</taxon>
        <taxon>Bacillota</taxon>
        <taxon>Clostridia</taxon>
        <taxon>Lachnospirales</taxon>
        <taxon>Lachnospiraceae</taxon>
        <taxon>Butyrivibrio</taxon>
    </lineage>
</organism>